<organism evidence="3 4">
    <name type="scientific">Halalkalicoccus paucihalophilus</name>
    <dbReference type="NCBI Taxonomy" id="1008153"/>
    <lineage>
        <taxon>Archaea</taxon>
        <taxon>Methanobacteriati</taxon>
        <taxon>Methanobacteriota</taxon>
        <taxon>Stenosarchaea group</taxon>
        <taxon>Halobacteria</taxon>
        <taxon>Halobacteriales</taxon>
        <taxon>Halococcaceae</taxon>
        <taxon>Halalkalicoccus</taxon>
    </lineage>
</organism>
<accession>A0A151AEU2</accession>
<dbReference type="InterPro" id="IPR013561">
    <property type="entry name" value="FilR1_middle_dom"/>
</dbReference>
<evidence type="ECO:0000313" key="3">
    <source>
        <dbReference type="EMBL" id="KYH26072.1"/>
    </source>
</evidence>
<evidence type="ECO:0000259" key="2">
    <source>
        <dbReference type="Pfam" id="PF25213"/>
    </source>
</evidence>
<comment type="caution">
    <text evidence="3">The sequence shown here is derived from an EMBL/GenBank/DDBJ whole genome shotgun (WGS) entry which is preliminary data.</text>
</comment>
<gene>
    <name evidence="3" type="ORF">HAPAU_11630</name>
</gene>
<dbReference type="AlphaFoldDB" id="A0A151AEU2"/>
<dbReference type="RefSeq" id="WP_066380501.1">
    <property type="nucleotide sequence ID" value="NZ_LTAZ01000004.1"/>
</dbReference>
<dbReference type="EMBL" id="LTAZ01000004">
    <property type="protein sequence ID" value="KYH26072.1"/>
    <property type="molecule type" value="Genomic_DNA"/>
</dbReference>
<dbReference type="Proteomes" id="UP000075321">
    <property type="component" value="Unassembled WGS sequence"/>
</dbReference>
<dbReference type="InterPro" id="IPR057527">
    <property type="entry name" value="HVO_A0261-like_N"/>
</dbReference>
<evidence type="ECO:0000313" key="4">
    <source>
        <dbReference type="Proteomes" id="UP000075321"/>
    </source>
</evidence>
<keyword evidence="4" id="KW-1185">Reference proteome</keyword>
<feature type="domain" description="HVO-A0261-like N-terminal" evidence="2">
    <location>
        <begin position="9"/>
        <end position="85"/>
    </location>
</feature>
<reference evidence="3 4" key="1">
    <citation type="submission" date="2016-02" db="EMBL/GenBank/DDBJ databases">
        <title>Genome sequence of Halalkalicoccus paucihalophilus DSM 24557.</title>
        <authorList>
            <person name="Poehlein A."/>
            <person name="Daniel R."/>
        </authorList>
    </citation>
    <scope>NUCLEOTIDE SEQUENCE [LARGE SCALE GENOMIC DNA]</scope>
    <source>
        <strain evidence="3 4">DSM 24557</strain>
    </source>
</reference>
<proteinExistence type="predicted"/>
<evidence type="ECO:0008006" key="5">
    <source>
        <dbReference type="Google" id="ProtNLM"/>
    </source>
</evidence>
<dbReference type="OrthoDB" id="11410at2157"/>
<dbReference type="Pfam" id="PF25213">
    <property type="entry name" value="HVO_A0261_N"/>
    <property type="match status" value="1"/>
</dbReference>
<feature type="domain" description="Methanogenesis regulatory protein FilR1 middle" evidence="1">
    <location>
        <begin position="120"/>
        <end position="251"/>
    </location>
</feature>
<name>A0A151AEU2_9EURY</name>
<evidence type="ECO:0000259" key="1">
    <source>
        <dbReference type="Pfam" id="PF08350"/>
    </source>
</evidence>
<protein>
    <recommendedName>
        <fullName evidence="5">HTH domain protein</fullName>
    </recommendedName>
</protein>
<dbReference type="Pfam" id="PF08350">
    <property type="entry name" value="FilR1_middle"/>
    <property type="match status" value="1"/>
</dbReference>
<dbReference type="SUPFAM" id="SSF46785">
    <property type="entry name" value="Winged helix' DNA-binding domain"/>
    <property type="match status" value="1"/>
</dbReference>
<dbReference type="InterPro" id="IPR036390">
    <property type="entry name" value="WH_DNA-bd_sf"/>
</dbReference>
<sequence length="263" mass="29202">MASPAHSLLETVTRRAAVIERLSGGLRDKRELTEGLDVSRQTVDRAVRELESVAIVERTDEGYRLTLVGELAYREFESLLTAYERLCLARDLLVHLPPDTRIDTDVLAGATVVHADHRFPRESARELERLVEGADSLVGYSPIAVPEYVSLFHHQVTRTDTEIELFLDEPLIERLVSGYTEELREAFSAPNFTMFRLSESLCPNMGIALADGSSVWIGVYDDTGNIRGAITTEADAAVAWARDRLEACRENGQEVPSNSAANE</sequence>
<dbReference type="PATRIC" id="fig|1008153.3.peg.1168"/>